<dbReference type="EnsemblPlants" id="TuG1812G0700002932.01.T01">
    <property type="protein sequence ID" value="TuG1812G0700002932.01.T01.cds434736"/>
    <property type="gene ID" value="TuG1812G0700002932.01"/>
</dbReference>
<organism evidence="2 3">
    <name type="scientific">Triticum urartu</name>
    <name type="common">Red wild einkorn</name>
    <name type="synonym">Crithodium urartu</name>
    <dbReference type="NCBI Taxonomy" id="4572"/>
    <lineage>
        <taxon>Eukaryota</taxon>
        <taxon>Viridiplantae</taxon>
        <taxon>Streptophyta</taxon>
        <taxon>Embryophyta</taxon>
        <taxon>Tracheophyta</taxon>
        <taxon>Spermatophyta</taxon>
        <taxon>Magnoliopsida</taxon>
        <taxon>Liliopsida</taxon>
        <taxon>Poales</taxon>
        <taxon>Poaceae</taxon>
        <taxon>BOP clade</taxon>
        <taxon>Pooideae</taxon>
        <taxon>Triticodae</taxon>
        <taxon>Triticeae</taxon>
        <taxon>Triticinae</taxon>
        <taxon>Triticum</taxon>
    </lineage>
</organism>
<evidence type="ECO:0000313" key="2">
    <source>
        <dbReference type="EnsemblPlants" id="TuG1812G0700002932.01.T01.cds434736"/>
    </source>
</evidence>
<sequence length="189" mass="19649">GGAPRKKNSPLLSRVAPAGGREGHPSVAGLYLSSHLLPSPLPSRAAGQSPVGGDGASSPLGWRRLARAGVLWLVAACWAAGCGRTTKGGSEGSCVFHSHNCVWMWRGGLHRAPLGWPWWLDLVCPDLAPGSFGVAGLPSGRGGGPWVGLPSGDGCWHRLGFFRTSSWSAWVLVVVCTIHRRGCGTTVGV</sequence>
<evidence type="ECO:0000313" key="3">
    <source>
        <dbReference type="Proteomes" id="UP000015106"/>
    </source>
</evidence>
<reference evidence="3" key="1">
    <citation type="journal article" date="2013" name="Nature">
        <title>Draft genome of the wheat A-genome progenitor Triticum urartu.</title>
        <authorList>
            <person name="Ling H.Q."/>
            <person name="Zhao S."/>
            <person name="Liu D."/>
            <person name="Wang J."/>
            <person name="Sun H."/>
            <person name="Zhang C."/>
            <person name="Fan H."/>
            <person name="Li D."/>
            <person name="Dong L."/>
            <person name="Tao Y."/>
            <person name="Gao C."/>
            <person name="Wu H."/>
            <person name="Li Y."/>
            <person name="Cui Y."/>
            <person name="Guo X."/>
            <person name="Zheng S."/>
            <person name="Wang B."/>
            <person name="Yu K."/>
            <person name="Liang Q."/>
            <person name="Yang W."/>
            <person name="Lou X."/>
            <person name="Chen J."/>
            <person name="Feng M."/>
            <person name="Jian J."/>
            <person name="Zhang X."/>
            <person name="Luo G."/>
            <person name="Jiang Y."/>
            <person name="Liu J."/>
            <person name="Wang Z."/>
            <person name="Sha Y."/>
            <person name="Zhang B."/>
            <person name="Wu H."/>
            <person name="Tang D."/>
            <person name="Shen Q."/>
            <person name="Xue P."/>
            <person name="Zou S."/>
            <person name="Wang X."/>
            <person name="Liu X."/>
            <person name="Wang F."/>
            <person name="Yang Y."/>
            <person name="An X."/>
            <person name="Dong Z."/>
            <person name="Zhang K."/>
            <person name="Zhang X."/>
            <person name="Luo M.C."/>
            <person name="Dvorak J."/>
            <person name="Tong Y."/>
            <person name="Wang J."/>
            <person name="Yang H."/>
            <person name="Li Z."/>
            <person name="Wang D."/>
            <person name="Zhang A."/>
            <person name="Wang J."/>
        </authorList>
    </citation>
    <scope>NUCLEOTIDE SEQUENCE</scope>
    <source>
        <strain evidence="3">cv. G1812</strain>
    </source>
</reference>
<feature type="region of interest" description="Disordered" evidence="1">
    <location>
        <begin position="1"/>
        <end position="21"/>
    </location>
</feature>
<dbReference type="Gramene" id="TuG1812G0700002932.01.T01">
    <property type="protein sequence ID" value="TuG1812G0700002932.01.T01.cds434736"/>
    <property type="gene ID" value="TuG1812G0700002932.01"/>
</dbReference>
<dbReference type="Proteomes" id="UP000015106">
    <property type="component" value="Chromosome 7"/>
</dbReference>
<dbReference type="AlphaFoldDB" id="A0A8R7R4Y1"/>
<accession>A0A8R7R4Y1</accession>
<reference evidence="2" key="3">
    <citation type="submission" date="2022-06" db="UniProtKB">
        <authorList>
            <consortium name="EnsemblPlants"/>
        </authorList>
    </citation>
    <scope>IDENTIFICATION</scope>
</reference>
<proteinExistence type="predicted"/>
<protein>
    <submittedName>
        <fullName evidence="2">Uncharacterized protein</fullName>
    </submittedName>
</protein>
<evidence type="ECO:0000256" key="1">
    <source>
        <dbReference type="SAM" id="MobiDB-lite"/>
    </source>
</evidence>
<reference evidence="2" key="2">
    <citation type="submission" date="2018-03" db="EMBL/GenBank/DDBJ databases">
        <title>The Triticum urartu genome reveals the dynamic nature of wheat genome evolution.</title>
        <authorList>
            <person name="Ling H."/>
            <person name="Ma B."/>
            <person name="Shi X."/>
            <person name="Liu H."/>
            <person name="Dong L."/>
            <person name="Sun H."/>
            <person name="Cao Y."/>
            <person name="Gao Q."/>
            <person name="Zheng S."/>
            <person name="Li Y."/>
            <person name="Yu Y."/>
            <person name="Du H."/>
            <person name="Qi M."/>
            <person name="Li Y."/>
            <person name="Yu H."/>
            <person name="Cui Y."/>
            <person name="Wang N."/>
            <person name="Chen C."/>
            <person name="Wu H."/>
            <person name="Zhao Y."/>
            <person name="Zhang J."/>
            <person name="Li Y."/>
            <person name="Zhou W."/>
            <person name="Zhang B."/>
            <person name="Hu W."/>
            <person name="Eijk M."/>
            <person name="Tang J."/>
            <person name="Witsenboer H."/>
            <person name="Zhao S."/>
            <person name="Li Z."/>
            <person name="Zhang A."/>
            <person name="Wang D."/>
            <person name="Liang C."/>
        </authorList>
    </citation>
    <scope>NUCLEOTIDE SEQUENCE [LARGE SCALE GENOMIC DNA]</scope>
    <source>
        <strain evidence="2">cv. G1812</strain>
    </source>
</reference>
<keyword evidence="3" id="KW-1185">Reference proteome</keyword>
<name>A0A8R7R4Y1_TRIUA</name>